<evidence type="ECO:0000259" key="7">
    <source>
        <dbReference type="Pfam" id="PF00931"/>
    </source>
</evidence>
<dbReference type="Proteomes" id="UP001604277">
    <property type="component" value="Unassembled WGS sequence"/>
</dbReference>
<protein>
    <submittedName>
        <fullName evidence="9">Disease resistance protein RPM1</fullName>
    </submittedName>
</protein>
<keyword evidence="2" id="KW-0433">Leucine-rich repeat</keyword>
<evidence type="ECO:0000313" key="9">
    <source>
        <dbReference type="EMBL" id="KAL2514227.1"/>
    </source>
</evidence>
<proteinExistence type="inferred from homology"/>
<dbReference type="CDD" id="cd14798">
    <property type="entry name" value="RX-CC_like"/>
    <property type="match status" value="1"/>
</dbReference>
<dbReference type="AlphaFoldDB" id="A0ABD1TNA9"/>
<evidence type="ECO:0000259" key="8">
    <source>
        <dbReference type="Pfam" id="PF18052"/>
    </source>
</evidence>
<dbReference type="Pfam" id="PF18052">
    <property type="entry name" value="Rx_N"/>
    <property type="match status" value="1"/>
</dbReference>
<dbReference type="PANTHER" id="PTHR19338">
    <property type="entry name" value="TRANSLOCASE OF INNER MITOCHONDRIAL MEMBRANE 13 HOMOLOG"/>
    <property type="match status" value="1"/>
</dbReference>
<reference evidence="10" key="1">
    <citation type="submission" date="2024-07" db="EMBL/GenBank/DDBJ databases">
        <title>Two chromosome-level genome assemblies of Korean endemic species Abeliophyllum distichum and Forsythia ovata (Oleaceae).</title>
        <authorList>
            <person name="Jang H."/>
        </authorList>
    </citation>
    <scope>NUCLEOTIDE SEQUENCE [LARGE SCALE GENOMIC DNA]</scope>
</reference>
<dbReference type="GO" id="GO:0006952">
    <property type="term" value="P:defense response"/>
    <property type="evidence" value="ECO:0007669"/>
    <property type="project" value="UniProtKB-KW"/>
</dbReference>
<comment type="caution">
    <text evidence="9">The sequence shown here is derived from an EMBL/GenBank/DDBJ whole genome shotgun (WGS) entry which is preliminary data.</text>
</comment>
<keyword evidence="4" id="KW-0547">Nucleotide-binding</keyword>
<dbReference type="InterPro" id="IPR038005">
    <property type="entry name" value="RX-like_CC"/>
</dbReference>
<dbReference type="Pfam" id="PF00931">
    <property type="entry name" value="NB-ARC"/>
    <property type="match status" value="1"/>
</dbReference>
<dbReference type="EMBL" id="JBFOLJ010000008">
    <property type="protein sequence ID" value="KAL2514227.1"/>
    <property type="molecule type" value="Genomic_DNA"/>
</dbReference>
<evidence type="ECO:0000256" key="6">
    <source>
        <dbReference type="ARBA" id="ARBA00022840"/>
    </source>
</evidence>
<gene>
    <name evidence="9" type="ORF">Fot_28198</name>
</gene>
<dbReference type="Gene3D" id="3.40.50.300">
    <property type="entry name" value="P-loop containing nucleotide triphosphate hydrolases"/>
    <property type="match status" value="1"/>
</dbReference>
<dbReference type="PANTHER" id="PTHR19338:SF32">
    <property type="entry name" value="OS06G0287500 PROTEIN"/>
    <property type="match status" value="1"/>
</dbReference>
<evidence type="ECO:0000256" key="4">
    <source>
        <dbReference type="ARBA" id="ARBA00022741"/>
    </source>
</evidence>
<sequence length="359" mass="41613">MAESVVLFVVDKLTIFLEEKVNLLKNVKQEVEFIRDELERMIAFLTAADAEDNNDPELKVWVKQVRDVAYETEDIIDDFMLQSHHKNDRFLGKLIFCVRNTGPQLEIASGIQNIKSRIIDIAKEHERYGYRSNVPAKEVSTLQFASNRGIDRRGDALLLEETETVGIENPKRQLIRWLVEGESRFKVVSVVGMGGLGKTTLIKKVYDDFVVKKHFLNYAWITVSQSFVVEELLKDTIQQLFDQMKQTPPENFRSMDGNRLKAIIKDFLRERRYVLVFDDVWSIHPWEAIRYALPNENNGSRVILTTRFMDVASSCSKETDGYLRSGLLQQQKSFMQGPQPYHQLQMLTPQHQQQLVLAQ</sequence>
<keyword evidence="6" id="KW-0067">ATP-binding</keyword>
<dbReference type="GO" id="GO:0005524">
    <property type="term" value="F:ATP binding"/>
    <property type="evidence" value="ECO:0007669"/>
    <property type="project" value="UniProtKB-KW"/>
</dbReference>
<dbReference type="Gene3D" id="1.20.5.4130">
    <property type="match status" value="1"/>
</dbReference>
<dbReference type="InterPro" id="IPR027417">
    <property type="entry name" value="P-loop_NTPase"/>
</dbReference>
<evidence type="ECO:0000256" key="1">
    <source>
        <dbReference type="ARBA" id="ARBA00008894"/>
    </source>
</evidence>
<organism evidence="9 10">
    <name type="scientific">Forsythia ovata</name>
    <dbReference type="NCBI Taxonomy" id="205694"/>
    <lineage>
        <taxon>Eukaryota</taxon>
        <taxon>Viridiplantae</taxon>
        <taxon>Streptophyta</taxon>
        <taxon>Embryophyta</taxon>
        <taxon>Tracheophyta</taxon>
        <taxon>Spermatophyta</taxon>
        <taxon>Magnoliopsida</taxon>
        <taxon>eudicotyledons</taxon>
        <taxon>Gunneridae</taxon>
        <taxon>Pentapetalae</taxon>
        <taxon>asterids</taxon>
        <taxon>lamiids</taxon>
        <taxon>Lamiales</taxon>
        <taxon>Oleaceae</taxon>
        <taxon>Forsythieae</taxon>
        <taxon>Forsythia</taxon>
    </lineage>
</organism>
<dbReference type="PRINTS" id="PR00364">
    <property type="entry name" value="DISEASERSIST"/>
</dbReference>
<evidence type="ECO:0000256" key="3">
    <source>
        <dbReference type="ARBA" id="ARBA00022737"/>
    </source>
</evidence>
<accession>A0ABD1TNA9</accession>
<name>A0ABD1TNA9_9LAMI</name>
<dbReference type="SUPFAM" id="SSF52540">
    <property type="entry name" value="P-loop containing nucleoside triphosphate hydrolases"/>
    <property type="match status" value="1"/>
</dbReference>
<feature type="domain" description="NB-ARC" evidence="7">
    <location>
        <begin position="168"/>
        <end position="334"/>
    </location>
</feature>
<comment type="similarity">
    <text evidence="1">Belongs to the disease resistance NB-LRR family.</text>
</comment>
<dbReference type="FunFam" id="3.40.50.300:FF:001091">
    <property type="entry name" value="Probable disease resistance protein At1g61300"/>
    <property type="match status" value="1"/>
</dbReference>
<dbReference type="InterPro" id="IPR041118">
    <property type="entry name" value="Rx_N"/>
</dbReference>
<keyword evidence="5" id="KW-0611">Plant defense</keyword>
<keyword evidence="10" id="KW-1185">Reference proteome</keyword>
<evidence type="ECO:0000313" key="10">
    <source>
        <dbReference type="Proteomes" id="UP001604277"/>
    </source>
</evidence>
<keyword evidence="3" id="KW-0677">Repeat</keyword>
<evidence type="ECO:0000256" key="5">
    <source>
        <dbReference type="ARBA" id="ARBA00022821"/>
    </source>
</evidence>
<feature type="domain" description="Disease resistance N-terminal" evidence="8">
    <location>
        <begin position="5"/>
        <end position="88"/>
    </location>
</feature>
<evidence type="ECO:0000256" key="2">
    <source>
        <dbReference type="ARBA" id="ARBA00022614"/>
    </source>
</evidence>
<dbReference type="InterPro" id="IPR002182">
    <property type="entry name" value="NB-ARC"/>
</dbReference>